<protein>
    <submittedName>
        <fullName evidence="2">MFS transporter</fullName>
    </submittedName>
</protein>
<feature type="transmembrane region" description="Helical" evidence="1">
    <location>
        <begin position="20"/>
        <end position="39"/>
    </location>
</feature>
<proteinExistence type="predicted"/>
<keyword evidence="1" id="KW-0472">Membrane</keyword>
<evidence type="ECO:0000313" key="3">
    <source>
        <dbReference type="Proteomes" id="UP000709351"/>
    </source>
</evidence>
<keyword evidence="1" id="KW-0812">Transmembrane</keyword>
<dbReference type="EMBL" id="JABZRD010000059">
    <property type="protein sequence ID" value="MBF1283209.1"/>
    <property type="molecule type" value="Genomic_DNA"/>
</dbReference>
<comment type="caution">
    <text evidence="2">The sequence shown here is derived from an EMBL/GenBank/DDBJ whole genome shotgun (WGS) entry which is preliminary data.</text>
</comment>
<sequence length="55" mass="5843">IFIAGLSYGALYNAISKIPFATSSFGIAAILIVVAAILWGMDGKLRSLVIEDKKD</sequence>
<gene>
    <name evidence="2" type="ORF">HXM93_01555</name>
</gene>
<dbReference type="AlphaFoldDB" id="A0A930DNG9"/>
<reference evidence="2" key="1">
    <citation type="submission" date="2020-04" db="EMBL/GenBank/DDBJ databases">
        <title>Deep metagenomics examines the oral microbiome during advanced dental caries in children, revealing novel taxa and co-occurrences with host molecules.</title>
        <authorList>
            <person name="Baker J.L."/>
            <person name="Morton J.T."/>
            <person name="Dinis M."/>
            <person name="Alvarez R."/>
            <person name="Tran N.C."/>
            <person name="Knight R."/>
            <person name="Edlund A."/>
        </authorList>
    </citation>
    <scope>NUCLEOTIDE SEQUENCE</scope>
    <source>
        <strain evidence="2">JCVI_24_bin.2</strain>
    </source>
</reference>
<accession>A0A930DNG9</accession>
<dbReference type="Proteomes" id="UP000709351">
    <property type="component" value="Unassembled WGS sequence"/>
</dbReference>
<name>A0A930DNG9_9FIRM</name>
<keyword evidence="1" id="KW-1133">Transmembrane helix</keyword>
<feature type="non-terminal residue" evidence="2">
    <location>
        <position position="1"/>
    </location>
</feature>
<evidence type="ECO:0000313" key="2">
    <source>
        <dbReference type="EMBL" id="MBF1283209.1"/>
    </source>
</evidence>
<organism evidence="2 3">
    <name type="scientific">Oribacterium parvum</name>
    <dbReference type="NCBI Taxonomy" id="1501329"/>
    <lineage>
        <taxon>Bacteria</taxon>
        <taxon>Bacillati</taxon>
        <taxon>Bacillota</taxon>
        <taxon>Clostridia</taxon>
        <taxon>Lachnospirales</taxon>
        <taxon>Lachnospiraceae</taxon>
        <taxon>Oribacterium</taxon>
    </lineage>
</organism>
<evidence type="ECO:0000256" key="1">
    <source>
        <dbReference type="SAM" id="Phobius"/>
    </source>
</evidence>